<proteinExistence type="predicted"/>
<name>A0A015L9P4_RHIIW</name>
<evidence type="ECO:0000313" key="1">
    <source>
        <dbReference type="EMBL" id="EXX76419.1"/>
    </source>
</evidence>
<dbReference type="AlphaFoldDB" id="A0A015L9P4"/>
<keyword evidence="2" id="KW-1185">Reference proteome</keyword>
<dbReference type="EMBL" id="JEMT01012239">
    <property type="protein sequence ID" value="EXX76419.1"/>
    <property type="molecule type" value="Genomic_DNA"/>
</dbReference>
<organism evidence="1 2">
    <name type="scientific">Rhizophagus irregularis (strain DAOM 197198w)</name>
    <name type="common">Glomus intraradices</name>
    <dbReference type="NCBI Taxonomy" id="1432141"/>
    <lineage>
        <taxon>Eukaryota</taxon>
        <taxon>Fungi</taxon>
        <taxon>Fungi incertae sedis</taxon>
        <taxon>Mucoromycota</taxon>
        <taxon>Glomeromycotina</taxon>
        <taxon>Glomeromycetes</taxon>
        <taxon>Glomerales</taxon>
        <taxon>Glomeraceae</taxon>
        <taxon>Rhizophagus</taxon>
    </lineage>
</organism>
<sequence length="201" mass="23415">MWPTFEDFKNSLESWLEKYYTNYIKELEQREWTNNFSVKHHAMVESDDKLKEVVLKILDTLKTFERQSIASSDRKGDGRGRRPDIMLVTNESDKLYELIRRNVLGSRKSKPEKGQFGIVGVQVAGPKLYLNVLIRDDVEVHRYYKLCESTIPINYSNDPSILAEFIKTLLILQNIIIVNMYILCSTSLRRNLEDSSTVTSD</sequence>
<protein>
    <submittedName>
        <fullName evidence="1">Uncharacterized protein</fullName>
    </submittedName>
</protein>
<comment type="caution">
    <text evidence="1">The sequence shown here is derived from an EMBL/GenBank/DDBJ whole genome shotgun (WGS) entry which is preliminary data.</text>
</comment>
<gene>
    <name evidence="1" type="ORF">RirG_033300</name>
</gene>
<evidence type="ECO:0000313" key="2">
    <source>
        <dbReference type="Proteomes" id="UP000022910"/>
    </source>
</evidence>
<dbReference type="Proteomes" id="UP000022910">
    <property type="component" value="Unassembled WGS sequence"/>
</dbReference>
<reference evidence="1 2" key="1">
    <citation type="submission" date="2014-02" db="EMBL/GenBank/DDBJ databases">
        <title>Single nucleus genome sequencing reveals high similarity among nuclei of an endomycorrhizal fungus.</title>
        <authorList>
            <person name="Lin K."/>
            <person name="Geurts R."/>
            <person name="Zhang Z."/>
            <person name="Limpens E."/>
            <person name="Saunders D.G."/>
            <person name="Mu D."/>
            <person name="Pang E."/>
            <person name="Cao H."/>
            <person name="Cha H."/>
            <person name="Lin T."/>
            <person name="Zhou Q."/>
            <person name="Shang Y."/>
            <person name="Li Y."/>
            <person name="Ivanov S."/>
            <person name="Sharma T."/>
            <person name="Velzen R.V."/>
            <person name="Ruijter N.D."/>
            <person name="Aanen D.K."/>
            <person name="Win J."/>
            <person name="Kamoun S."/>
            <person name="Bisseling T."/>
            <person name="Huang S."/>
        </authorList>
    </citation>
    <scope>NUCLEOTIDE SEQUENCE [LARGE SCALE GENOMIC DNA]</scope>
    <source>
        <strain evidence="2">DAOM197198w</strain>
    </source>
</reference>
<dbReference type="HOGENOM" id="CLU_1518631_0_0_1"/>
<accession>A0A015L9P4</accession>
<dbReference type="OrthoDB" id="2402523at2759"/>